<sequence length="220" mass="24329">MIWPLSCLLLAAVAIWHARGAPLIEDATFSDIDLVAEDSQPNAVYVAAPARVKRTPQYFGGNCGFNGCGNFGANNNYAYRQEQPFATVVRHKHLRDGPRPSAPTVVISHQHQPSAANVVHREHYRNRPSSPPPSPQFTDYDDYDTNDYSSGFHSPPPPPGPGFNGGNPFDYYSGPPYGGMACVNMNSIIFLFYIFCAKFYLSSPAPTGFYGNPYKFHEIF</sequence>
<dbReference type="EMBL" id="CAJHJT010000001">
    <property type="protein sequence ID" value="CAD6992421.1"/>
    <property type="molecule type" value="Genomic_DNA"/>
</dbReference>
<accession>A0A811U1H3</accession>
<keyword evidence="2" id="KW-0732">Signal</keyword>
<reference evidence="3" key="1">
    <citation type="submission" date="2020-11" db="EMBL/GenBank/DDBJ databases">
        <authorList>
            <person name="Whitehead M."/>
        </authorList>
    </citation>
    <scope>NUCLEOTIDE SEQUENCE</scope>
    <source>
        <strain evidence="3">EGII</strain>
    </source>
</reference>
<dbReference type="AlphaFoldDB" id="A0A811U1H3"/>
<gene>
    <name evidence="3" type="ORF">CCAP1982_LOCUS1283</name>
</gene>
<feature type="signal peptide" evidence="2">
    <location>
        <begin position="1"/>
        <end position="20"/>
    </location>
</feature>
<comment type="caution">
    <text evidence="3">The sequence shown here is derived from an EMBL/GenBank/DDBJ whole genome shotgun (WGS) entry which is preliminary data.</text>
</comment>
<feature type="region of interest" description="Disordered" evidence="1">
    <location>
        <begin position="122"/>
        <end position="141"/>
    </location>
</feature>
<dbReference type="Proteomes" id="UP000606786">
    <property type="component" value="Unassembled WGS sequence"/>
</dbReference>
<protein>
    <submittedName>
        <fullName evidence="3">(Mediterranean fruit fly) hypothetical protein</fullName>
    </submittedName>
</protein>
<evidence type="ECO:0000313" key="4">
    <source>
        <dbReference type="Proteomes" id="UP000606786"/>
    </source>
</evidence>
<keyword evidence="4" id="KW-1185">Reference proteome</keyword>
<organism evidence="3 4">
    <name type="scientific">Ceratitis capitata</name>
    <name type="common">Mediterranean fruit fly</name>
    <name type="synonym">Tephritis capitata</name>
    <dbReference type="NCBI Taxonomy" id="7213"/>
    <lineage>
        <taxon>Eukaryota</taxon>
        <taxon>Metazoa</taxon>
        <taxon>Ecdysozoa</taxon>
        <taxon>Arthropoda</taxon>
        <taxon>Hexapoda</taxon>
        <taxon>Insecta</taxon>
        <taxon>Pterygota</taxon>
        <taxon>Neoptera</taxon>
        <taxon>Endopterygota</taxon>
        <taxon>Diptera</taxon>
        <taxon>Brachycera</taxon>
        <taxon>Muscomorpha</taxon>
        <taxon>Tephritoidea</taxon>
        <taxon>Tephritidae</taxon>
        <taxon>Ceratitis</taxon>
        <taxon>Ceratitis</taxon>
    </lineage>
</organism>
<dbReference type="OrthoDB" id="8069831at2759"/>
<evidence type="ECO:0000256" key="1">
    <source>
        <dbReference type="SAM" id="MobiDB-lite"/>
    </source>
</evidence>
<name>A0A811U1H3_CERCA</name>
<feature type="chain" id="PRO_5032847665" evidence="2">
    <location>
        <begin position="21"/>
        <end position="220"/>
    </location>
</feature>
<evidence type="ECO:0000313" key="3">
    <source>
        <dbReference type="EMBL" id="CAD6992421.1"/>
    </source>
</evidence>
<evidence type="ECO:0000256" key="2">
    <source>
        <dbReference type="SAM" id="SignalP"/>
    </source>
</evidence>
<proteinExistence type="predicted"/>